<dbReference type="Proteomes" id="UP000295066">
    <property type="component" value="Unassembled WGS sequence"/>
</dbReference>
<dbReference type="OrthoDB" id="9816071at2"/>
<organism evidence="1 2">
    <name type="scientific">Aminivibrio pyruvatiphilus</name>
    <dbReference type="NCBI Taxonomy" id="1005740"/>
    <lineage>
        <taxon>Bacteria</taxon>
        <taxon>Thermotogati</taxon>
        <taxon>Synergistota</taxon>
        <taxon>Synergistia</taxon>
        <taxon>Synergistales</taxon>
        <taxon>Aminobacteriaceae</taxon>
        <taxon>Aminivibrio</taxon>
    </lineage>
</organism>
<gene>
    <name evidence="1" type="ORF">C8D99_1341</name>
</gene>
<evidence type="ECO:0000313" key="1">
    <source>
        <dbReference type="EMBL" id="TDY52703.1"/>
    </source>
</evidence>
<proteinExistence type="predicted"/>
<sequence>MRRSFEGQSDRLLGKFAIQHAVVDELGKRGDGHYLFSRLFLAVADAYLDTRFENIGMKKTRMLEIRQFQLPATAELAVLREKIWQRLFTLYERHNLRDEVLGVIRHYCTNPLGVTNSEVVRDDSKCVLPFLEYALDQNSYLHCNVMHDYLNLLEKHDGVVPEELRVHFCNDTFKLAKLLHMSWCDHREPEVTYEEFEQYKRERLEEHTKSYTLNDYTVFFERCIDIWKSLDGKMGDDEFKQGVIYVLLALAERDSELYTLTLELYLEHGELLQLPPHLLIRKLIEQQGRCGALKLLDGRDYPTKMRWLFTFHEALPAEDADEEMLAHLYGLYEAAEGKDMPSKLDYLLKYLSLDERVVAKVVAIVLNKSKSDSSCLHILTMLFNPHVEIAPLFFELFIENLELLKETYLTAGNARSHNDYNGRVFELLIENDPDFIAEYVDWKYKTAAQGWINSYDDQRNYSFIWLRADHQEIMDKVIESVYRHERDHSAYIEPYLKCFFLTRGIDHVPEGEERERQDIFLLRIIDERSQDTDFIKYLFSVIAHFQPERRYQFIQRFVHRNKRFEAFMRLSLEPSLCSWEGSMVPTLEKRIDFWKALLPLMNTVALLQHKQHIERRVQDLRAQIEQEKKNDFIGD</sequence>
<keyword evidence="2" id="KW-1185">Reference proteome</keyword>
<dbReference type="AlphaFoldDB" id="A0A4R8M0E6"/>
<accession>A0A4R8M0E6</accession>
<evidence type="ECO:0000313" key="2">
    <source>
        <dbReference type="Proteomes" id="UP000295066"/>
    </source>
</evidence>
<reference evidence="1 2" key="1">
    <citation type="submission" date="2019-03" db="EMBL/GenBank/DDBJ databases">
        <title>Genomic Encyclopedia of Type Strains, Phase IV (KMG-IV): sequencing the most valuable type-strain genomes for metagenomic binning, comparative biology and taxonomic classification.</title>
        <authorList>
            <person name="Goeker M."/>
        </authorList>
    </citation>
    <scope>NUCLEOTIDE SEQUENCE [LARGE SCALE GENOMIC DNA]</scope>
    <source>
        <strain evidence="1 2">DSM 25964</strain>
    </source>
</reference>
<protein>
    <submittedName>
        <fullName evidence="1">Uncharacterized protein</fullName>
    </submittedName>
</protein>
<name>A0A4R8M0E6_9BACT</name>
<dbReference type="EMBL" id="SORI01000034">
    <property type="protein sequence ID" value="TDY52703.1"/>
    <property type="molecule type" value="Genomic_DNA"/>
</dbReference>
<comment type="caution">
    <text evidence="1">The sequence shown here is derived from an EMBL/GenBank/DDBJ whole genome shotgun (WGS) entry which is preliminary data.</text>
</comment>